<comment type="caution">
    <text evidence="2">The sequence shown here is derived from an EMBL/GenBank/DDBJ whole genome shotgun (WGS) entry which is preliminary data.</text>
</comment>
<dbReference type="RefSeq" id="WP_069859272.1">
    <property type="nucleotide sequence ID" value="NZ_BDFE01000016.1"/>
</dbReference>
<protein>
    <submittedName>
        <fullName evidence="2">Type III restriction protein res subunit</fullName>
    </submittedName>
</protein>
<dbReference type="STRING" id="1592317.DPF_1815"/>
<dbReference type="Gene3D" id="3.40.50.300">
    <property type="entry name" value="P-loop containing nucleotide triphosphate hydrolases"/>
    <property type="match status" value="1"/>
</dbReference>
<organism evidence="2 3">
    <name type="scientific">Desulfoplanes formicivorans</name>
    <dbReference type="NCBI Taxonomy" id="1592317"/>
    <lineage>
        <taxon>Bacteria</taxon>
        <taxon>Pseudomonadati</taxon>
        <taxon>Thermodesulfobacteriota</taxon>
        <taxon>Desulfovibrionia</taxon>
        <taxon>Desulfovibrionales</taxon>
        <taxon>Desulfoplanaceae</taxon>
        <taxon>Desulfoplanes</taxon>
    </lineage>
</organism>
<evidence type="ECO:0000313" key="3">
    <source>
        <dbReference type="Proteomes" id="UP000095200"/>
    </source>
</evidence>
<feature type="domain" description="Helicase/UvrB N-terminal" evidence="1">
    <location>
        <begin position="153"/>
        <end position="319"/>
    </location>
</feature>
<gene>
    <name evidence="2" type="ORF">DPF_1815</name>
</gene>
<dbReference type="InterPro" id="IPR027417">
    <property type="entry name" value="P-loop_NTPase"/>
</dbReference>
<evidence type="ECO:0000259" key="1">
    <source>
        <dbReference type="Pfam" id="PF04851"/>
    </source>
</evidence>
<dbReference type="GO" id="GO:0003677">
    <property type="term" value="F:DNA binding"/>
    <property type="evidence" value="ECO:0007669"/>
    <property type="project" value="InterPro"/>
</dbReference>
<dbReference type="REBASE" id="201939">
    <property type="entry name" value="Dfo12BORF1812P"/>
</dbReference>
<dbReference type="Proteomes" id="UP000095200">
    <property type="component" value="Unassembled WGS sequence"/>
</dbReference>
<dbReference type="InterPro" id="IPR006935">
    <property type="entry name" value="Helicase/UvrB_N"/>
</dbReference>
<proteinExistence type="predicted"/>
<dbReference type="SUPFAM" id="SSF52540">
    <property type="entry name" value="P-loop containing nucleoside triphosphate hydrolases"/>
    <property type="match status" value="1"/>
</dbReference>
<dbReference type="Pfam" id="PF04851">
    <property type="entry name" value="ResIII"/>
    <property type="match status" value="1"/>
</dbReference>
<dbReference type="OrthoDB" id="9804145at2"/>
<dbReference type="EMBL" id="BDFE01000016">
    <property type="protein sequence ID" value="GAU09095.1"/>
    <property type="molecule type" value="Genomic_DNA"/>
</dbReference>
<dbReference type="GO" id="GO:0016787">
    <property type="term" value="F:hydrolase activity"/>
    <property type="evidence" value="ECO:0007669"/>
    <property type="project" value="InterPro"/>
</dbReference>
<reference evidence="3" key="1">
    <citation type="submission" date="2016-06" db="EMBL/GenBank/DDBJ databases">
        <title>Draft genome sequence of Desulfoplanes formicivorans strain Pf12B.</title>
        <authorList>
            <person name="Watanabe M."/>
            <person name="Kojima H."/>
            <person name="Fukui M."/>
        </authorList>
    </citation>
    <scope>NUCLEOTIDE SEQUENCE [LARGE SCALE GENOMIC DNA]</scope>
    <source>
        <strain evidence="3">Pf12B</strain>
    </source>
</reference>
<dbReference type="AlphaFoldDB" id="A0A194AIN5"/>
<accession>A0A194AIN5</accession>
<name>A0A194AIN5_9BACT</name>
<dbReference type="GO" id="GO:0005524">
    <property type="term" value="F:ATP binding"/>
    <property type="evidence" value="ECO:0007669"/>
    <property type="project" value="InterPro"/>
</dbReference>
<evidence type="ECO:0000313" key="2">
    <source>
        <dbReference type="EMBL" id="GAU09095.1"/>
    </source>
</evidence>
<sequence>MAKRKPRGPKQHAFRNKLLLNQWLESLFGIDPLAEHTLRGRKVRPFHLLADPIKDPRLEGLDHDNLHHFYHALVDSKPFWTNRCALSKEQILVYEENIVRHTQAINKKRNRPIVWKYYQWLSLLFVEIYLDRFFGNRESLLNELNTFVKRFNYQWSDYADVPPYTDDDLNKICMQNATGSGKTLLMHINLLQFRHYAAKHRKEKELSRVILLTPNENLSEQHIAEFQDSGIEAGSYLQSRGSFFGLAQGLNRVDVLEITKLADQQGPNTIATRSLGDQNLLLVDEGHRGMSGKDEGAWFTRRSDLCAKGFTFEYSATFEQAVQASKNSDFENSYAKTVIFDYSYRWFYEDGFGKDYQILNLPESFSEIRAVYMTACLLKFYQQLRIYEEKTKEFEPFNLEKPLWVFVGSTVSSGKLKKDEQRVATDVAQIIQFIADFLDNSQAATRRIQEILTGKGQDTGLLDKEGNDIFAGAFTYLGRAMNGGETAETIYQDILTRLFNHAAGGHLSLERIKGESGEVALRAGTSETPFGLINVGDAKSLCDHVVEVAEQNGTILTVEDSNFTEALFASVRDSASPVNLLIGSKKFVEGWDCWRVSTMGLMHVGRSEGSQIIQLFGRGVRLKGYEWSLKRSGHSHAPVRPTFIEEIETLNVFGIEADFMEKFREFLKEEGLPGNERRKIITIPLNVTYDFGKKLKILRPKRKASNGKEYDFKKDAAVPAVGDIPEYMTHNTVVADWYPRIAAMRSRGTALATRKDKVILRQQHLALLDYDALYFELEQFKRERSWYNFNITKEGIKQLLENPVWYTLYLPETRLNPTTFDGVLLLQQVASELLKRYCDHYYNYRKREYIEPRLELRELTFNDDNIPQEECYQLIVDGDEEQVIQGIQQIKKDLELKKNELLKVGDLNACNFGRHLFQPLFHVRRGGKITILPVALNESEYQFVTDLKTWCDTRKADLEKEGMELFLLRNMSRGKGVGFFEAGNFHPDFILWMLVEGKQYVTFIEPHGLLHEGPGSEKVLFHERVKNIEQRLNDPNVILNSFILSWTRYPQLQWDKTQDELEEMHVLFMTDDQDRYIDKLFARLRGMMA</sequence>
<keyword evidence="3" id="KW-1185">Reference proteome</keyword>